<evidence type="ECO:0000256" key="1">
    <source>
        <dbReference type="ARBA" id="ARBA00006484"/>
    </source>
</evidence>
<comment type="similarity">
    <text evidence="1">Belongs to the short-chain dehydrogenases/reductases (SDR) family.</text>
</comment>
<dbReference type="InterPro" id="IPR002347">
    <property type="entry name" value="SDR_fam"/>
</dbReference>
<keyword evidence="2" id="KW-0560">Oxidoreductase</keyword>
<evidence type="ECO:0000256" key="2">
    <source>
        <dbReference type="ARBA" id="ARBA00023002"/>
    </source>
</evidence>
<dbReference type="GO" id="GO:0016491">
    <property type="term" value="F:oxidoreductase activity"/>
    <property type="evidence" value="ECO:0007669"/>
    <property type="project" value="UniProtKB-KW"/>
</dbReference>
<dbReference type="GO" id="GO:0016020">
    <property type="term" value="C:membrane"/>
    <property type="evidence" value="ECO:0007669"/>
    <property type="project" value="TreeGrafter"/>
</dbReference>
<dbReference type="Proteomes" id="UP001196408">
    <property type="component" value="Unassembled WGS sequence"/>
</dbReference>
<dbReference type="RefSeq" id="WP_217747692.1">
    <property type="nucleotide sequence ID" value="NZ_JAHOEB010000033.1"/>
</dbReference>
<reference evidence="3 6" key="1">
    <citation type="submission" date="2021-06" db="EMBL/GenBank/DDBJ databases">
        <title>Collection of gut derived symbiotic bacterial strains cultured from healthy donors.</title>
        <authorList>
            <person name="Lin H."/>
            <person name="Littmann E."/>
            <person name="Pamer E.G."/>
        </authorList>
    </citation>
    <scope>NUCLEOTIDE SEQUENCE</scope>
    <source>
        <strain evidence="4 6">MSK.21.70</strain>
        <strain evidence="3">MSK.21.82</strain>
    </source>
</reference>
<dbReference type="EMBL" id="JAHOEF010000035">
    <property type="protein sequence ID" value="MBV3382874.1"/>
    <property type="molecule type" value="Genomic_DNA"/>
</dbReference>
<evidence type="ECO:0000313" key="4">
    <source>
        <dbReference type="EMBL" id="MBV3392915.1"/>
    </source>
</evidence>
<comment type="caution">
    <text evidence="3">The sequence shown here is derived from an EMBL/GenBank/DDBJ whole genome shotgun (WGS) entry which is preliminary data.</text>
</comment>
<dbReference type="EMBL" id="JAHOEL010000034">
    <property type="protein sequence ID" value="MBV3392915.1"/>
    <property type="molecule type" value="Genomic_DNA"/>
</dbReference>
<dbReference type="Pfam" id="PF00106">
    <property type="entry name" value="adh_short"/>
    <property type="match status" value="1"/>
</dbReference>
<organism evidence="3 5">
    <name type="scientific">Catenibacterium mitsuokai</name>
    <dbReference type="NCBI Taxonomy" id="100886"/>
    <lineage>
        <taxon>Bacteria</taxon>
        <taxon>Bacillati</taxon>
        <taxon>Bacillota</taxon>
        <taxon>Erysipelotrichia</taxon>
        <taxon>Erysipelotrichales</taxon>
        <taxon>Coprobacillaceae</taxon>
        <taxon>Catenibacterium</taxon>
    </lineage>
</organism>
<evidence type="ECO:0000313" key="3">
    <source>
        <dbReference type="EMBL" id="MBV3382874.1"/>
    </source>
</evidence>
<dbReference type="PIRSF" id="PIRSF000126">
    <property type="entry name" value="11-beta-HSD1"/>
    <property type="match status" value="1"/>
</dbReference>
<proteinExistence type="inferred from homology"/>
<evidence type="ECO:0000313" key="6">
    <source>
        <dbReference type="Proteomes" id="UP001197492"/>
    </source>
</evidence>
<dbReference type="PANTHER" id="PTHR44196">
    <property type="entry name" value="DEHYDROGENASE/REDUCTASE SDR FAMILY MEMBER 7B"/>
    <property type="match status" value="1"/>
</dbReference>
<dbReference type="Proteomes" id="UP001197492">
    <property type="component" value="Unassembled WGS sequence"/>
</dbReference>
<dbReference type="PANTHER" id="PTHR44196:SF2">
    <property type="entry name" value="SHORT-CHAIN DEHYDROGENASE-RELATED"/>
    <property type="match status" value="1"/>
</dbReference>
<dbReference type="AlphaFoldDB" id="A0AAW4MVA8"/>
<evidence type="ECO:0000313" key="5">
    <source>
        <dbReference type="Proteomes" id="UP001196408"/>
    </source>
</evidence>
<gene>
    <name evidence="3" type="ORF">KSV97_06500</name>
    <name evidence="4" type="ORF">KSW06_06560</name>
</gene>
<protein>
    <submittedName>
        <fullName evidence="3">SDR family oxidoreductase</fullName>
    </submittedName>
</protein>
<accession>A0AAW4MVA8</accession>
<keyword evidence="6" id="KW-1185">Reference proteome</keyword>
<name>A0AAW4MVA8_9FIRM</name>
<sequence>MSQTVLITGASNGIGKACARVFARKGYDLVLVARHREKLEAVKAELSEYNVQIKVIAMDLTGEDAAVDLYNDLVLDDINIDILVNNAGFGDHGAFHDSSWEKQKKMVLLNIVALMQMTYVFGQAMKRRKKGRILNVASIAGLCAGPYMSTYYATKAFVLSFSESIAYELKDYNVEVSCLCPGPTKTGFMDVANLGQSPMFKLFKPQSAEAVAEIGIQGLFDNRLVQFTGISGYLLNIAARFLPRSFLSSCTGFVNGKRKV</sequence>